<evidence type="ECO:0000256" key="2">
    <source>
        <dbReference type="ARBA" id="ARBA00022679"/>
    </source>
</evidence>
<feature type="binding site" evidence="8">
    <location>
        <position position="97"/>
    </location>
    <ligand>
        <name>ATP</name>
        <dbReference type="ChEBI" id="CHEBI:30616"/>
    </ligand>
</feature>
<evidence type="ECO:0000256" key="4">
    <source>
        <dbReference type="ARBA" id="ARBA00022723"/>
    </source>
</evidence>
<feature type="binding site" evidence="8">
    <location>
        <position position="117"/>
    </location>
    <ligand>
        <name>ATP</name>
        <dbReference type="ChEBI" id="CHEBI:30616"/>
    </ligand>
</feature>
<comment type="catalytic activity">
    <reaction evidence="8">
        <text>L-seryl-[protein] + UTP = O-(5'-uridylyl)-L-seryl-[protein] + diphosphate</text>
        <dbReference type="Rhea" id="RHEA:64604"/>
        <dbReference type="Rhea" id="RHEA-COMP:9863"/>
        <dbReference type="Rhea" id="RHEA-COMP:16635"/>
        <dbReference type="ChEBI" id="CHEBI:29999"/>
        <dbReference type="ChEBI" id="CHEBI:33019"/>
        <dbReference type="ChEBI" id="CHEBI:46398"/>
        <dbReference type="ChEBI" id="CHEBI:156051"/>
    </reaction>
</comment>
<organism evidence="9 10">
    <name type="scientific">Paenibacillus antarcticus</name>
    <dbReference type="NCBI Taxonomy" id="253703"/>
    <lineage>
        <taxon>Bacteria</taxon>
        <taxon>Bacillati</taxon>
        <taxon>Bacillota</taxon>
        <taxon>Bacilli</taxon>
        <taxon>Bacillales</taxon>
        <taxon>Paenibacillaceae</taxon>
        <taxon>Paenibacillus</taxon>
    </lineage>
</organism>
<feature type="binding site" evidence="8">
    <location>
        <position position="187"/>
    </location>
    <ligand>
        <name>ATP</name>
        <dbReference type="ChEBI" id="CHEBI:30616"/>
    </ligand>
</feature>
<name>A0A168Q5Y7_9BACL</name>
<dbReference type="EMBL" id="LVJI01000007">
    <property type="protein sequence ID" value="OAB47420.1"/>
    <property type="molecule type" value="Genomic_DNA"/>
</dbReference>
<evidence type="ECO:0000256" key="1">
    <source>
        <dbReference type="ARBA" id="ARBA00009747"/>
    </source>
</evidence>
<feature type="binding site" evidence="8">
    <location>
        <position position="94"/>
    </location>
    <ligand>
        <name>ATP</name>
        <dbReference type="ChEBI" id="CHEBI:30616"/>
    </ligand>
</feature>
<keyword evidence="8" id="KW-0464">Manganese</keyword>
<comment type="function">
    <text evidence="8">Nucleotidyltransferase involved in the post-translational modification of proteins. It can catalyze the addition of adenosine monophosphate (AMP) or uridine monophosphate (UMP) to a protein, resulting in modifications known as AMPylation and UMPylation.</text>
</comment>
<feature type="binding site" evidence="8">
    <location>
        <position position="266"/>
    </location>
    <ligand>
        <name>Mg(2+)</name>
        <dbReference type="ChEBI" id="CHEBI:18420"/>
    </ligand>
</feature>
<dbReference type="GO" id="GO:0070733">
    <property type="term" value="F:AMPylase activity"/>
    <property type="evidence" value="ECO:0007669"/>
    <property type="project" value="UniProtKB-EC"/>
</dbReference>
<gene>
    <name evidence="8" type="primary">ydiU</name>
    <name evidence="8" type="synonym">selO</name>
    <name evidence="9" type="ORF">PBAT_06920</name>
</gene>
<evidence type="ECO:0000313" key="9">
    <source>
        <dbReference type="EMBL" id="OAB47420.1"/>
    </source>
</evidence>
<comment type="catalytic activity">
    <reaction evidence="8">
        <text>L-tyrosyl-[protein] + ATP = O-(5'-adenylyl)-L-tyrosyl-[protein] + diphosphate</text>
        <dbReference type="Rhea" id="RHEA:54288"/>
        <dbReference type="Rhea" id="RHEA-COMP:10136"/>
        <dbReference type="Rhea" id="RHEA-COMP:13846"/>
        <dbReference type="ChEBI" id="CHEBI:30616"/>
        <dbReference type="ChEBI" id="CHEBI:33019"/>
        <dbReference type="ChEBI" id="CHEBI:46858"/>
        <dbReference type="ChEBI" id="CHEBI:83624"/>
        <dbReference type="EC" id="2.7.7.108"/>
    </reaction>
</comment>
<feature type="binding site" evidence="8">
    <location>
        <position position="96"/>
    </location>
    <ligand>
        <name>ATP</name>
        <dbReference type="ChEBI" id="CHEBI:30616"/>
    </ligand>
</feature>
<evidence type="ECO:0000313" key="10">
    <source>
        <dbReference type="Proteomes" id="UP000077355"/>
    </source>
</evidence>
<protein>
    <recommendedName>
        <fullName evidence="8">Protein nucleotidyltransferase YdiU</fullName>
        <ecNumber evidence="8">2.7.7.-</ecNumber>
    </recommendedName>
    <alternativeName>
        <fullName evidence="8">Protein adenylyltransferase YdiU</fullName>
        <ecNumber evidence="8">2.7.7.108</ecNumber>
    </alternativeName>
    <alternativeName>
        <fullName evidence="8">Protein uridylyltransferase YdiU</fullName>
        <ecNumber evidence="8">2.7.7.-</ecNumber>
    </alternativeName>
</protein>
<dbReference type="AlphaFoldDB" id="A0A168Q5Y7"/>
<feature type="binding site" evidence="8">
    <location>
        <position position="130"/>
    </location>
    <ligand>
        <name>ATP</name>
        <dbReference type="ChEBI" id="CHEBI:30616"/>
    </ligand>
</feature>
<comment type="catalytic activity">
    <reaction evidence="8">
        <text>L-threonyl-[protein] + ATP = 3-O-(5'-adenylyl)-L-threonyl-[protein] + diphosphate</text>
        <dbReference type="Rhea" id="RHEA:54292"/>
        <dbReference type="Rhea" id="RHEA-COMP:11060"/>
        <dbReference type="Rhea" id="RHEA-COMP:13847"/>
        <dbReference type="ChEBI" id="CHEBI:30013"/>
        <dbReference type="ChEBI" id="CHEBI:30616"/>
        <dbReference type="ChEBI" id="CHEBI:33019"/>
        <dbReference type="ChEBI" id="CHEBI:138113"/>
        <dbReference type="EC" id="2.7.7.108"/>
    </reaction>
</comment>
<dbReference type="EC" id="2.7.7.-" evidence="8"/>
<keyword evidence="5 8" id="KW-0547">Nucleotide-binding</keyword>
<reference evidence="9 10" key="1">
    <citation type="submission" date="2016-03" db="EMBL/GenBank/DDBJ databases">
        <title>Draft genome sequence of Paenibacillus antarcticus CECT 5836.</title>
        <authorList>
            <person name="Shin S.-K."/>
            <person name="Yi H."/>
        </authorList>
    </citation>
    <scope>NUCLEOTIDE SEQUENCE [LARGE SCALE GENOMIC DNA]</scope>
    <source>
        <strain evidence="9 10">CECT 5836</strain>
    </source>
</reference>
<dbReference type="Proteomes" id="UP000077355">
    <property type="component" value="Unassembled WGS sequence"/>
</dbReference>
<comment type="catalytic activity">
    <reaction evidence="8">
        <text>L-seryl-[protein] + ATP = 3-O-(5'-adenylyl)-L-seryl-[protein] + diphosphate</text>
        <dbReference type="Rhea" id="RHEA:58120"/>
        <dbReference type="Rhea" id="RHEA-COMP:9863"/>
        <dbReference type="Rhea" id="RHEA-COMP:15073"/>
        <dbReference type="ChEBI" id="CHEBI:29999"/>
        <dbReference type="ChEBI" id="CHEBI:30616"/>
        <dbReference type="ChEBI" id="CHEBI:33019"/>
        <dbReference type="ChEBI" id="CHEBI:142516"/>
        <dbReference type="EC" id="2.7.7.108"/>
    </reaction>
</comment>
<keyword evidence="4 8" id="KW-0479">Metal-binding</keyword>
<feature type="binding site" evidence="8">
    <location>
        <position position="129"/>
    </location>
    <ligand>
        <name>ATP</name>
        <dbReference type="ChEBI" id="CHEBI:30616"/>
    </ligand>
</feature>
<dbReference type="NCBIfam" id="NF000658">
    <property type="entry name" value="PRK00029.1"/>
    <property type="match status" value="1"/>
</dbReference>
<comment type="catalytic activity">
    <reaction evidence="8">
        <text>L-tyrosyl-[protein] + UTP = O-(5'-uridylyl)-L-tyrosyl-[protein] + diphosphate</text>
        <dbReference type="Rhea" id="RHEA:83887"/>
        <dbReference type="Rhea" id="RHEA-COMP:10136"/>
        <dbReference type="Rhea" id="RHEA-COMP:20238"/>
        <dbReference type="ChEBI" id="CHEBI:33019"/>
        <dbReference type="ChEBI" id="CHEBI:46398"/>
        <dbReference type="ChEBI" id="CHEBI:46858"/>
        <dbReference type="ChEBI" id="CHEBI:90602"/>
    </reaction>
</comment>
<comment type="cofactor">
    <cofactor evidence="8">
        <name>Mg(2+)</name>
        <dbReference type="ChEBI" id="CHEBI:18420"/>
    </cofactor>
    <cofactor evidence="8">
        <name>Mn(2+)</name>
        <dbReference type="ChEBI" id="CHEBI:29035"/>
    </cofactor>
</comment>
<dbReference type="GO" id="GO:0000287">
    <property type="term" value="F:magnesium ion binding"/>
    <property type="evidence" value="ECO:0007669"/>
    <property type="project" value="UniProtKB-UniRule"/>
</dbReference>
<dbReference type="PANTHER" id="PTHR12153">
    <property type="entry name" value="SELENOPROTEIN O"/>
    <property type="match status" value="1"/>
</dbReference>
<evidence type="ECO:0000256" key="6">
    <source>
        <dbReference type="ARBA" id="ARBA00022840"/>
    </source>
</evidence>
<feature type="active site" description="Proton acceptor" evidence="8">
    <location>
        <position position="256"/>
    </location>
</feature>
<evidence type="ECO:0000256" key="8">
    <source>
        <dbReference type="HAMAP-Rule" id="MF_00692"/>
    </source>
</evidence>
<proteinExistence type="inferred from homology"/>
<dbReference type="Pfam" id="PF02696">
    <property type="entry name" value="SelO"/>
    <property type="match status" value="1"/>
</dbReference>
<comment type="caution">
    <text evidence="9">The sequence shown here is derived from an EMBL/GenBank/DDBJ whole genome shotgun (WGS) entry which is preliminary data.</text>
</comment>
<dbReference type="RefSeq" id="WP_068647872.1">
    <property type="nucleotide sequence ID" value="NZ_CP043611.1"/>
</dbReference>
<keyword evidence="2 8" id="KW-0808">Transferase</keyword>
<evidence type="ECO:0000256" key="7">
    <source>
        <dbReference type="ARBA" id="ARBA00022842"/>
    </source>
</evidence>
<dbReference type="InterPro" id="IPR003846">
    <property type="entry name" value="SelO"/>
</dbReference>
<evidence type="ECO:0000256" key="5">
    <source>
        <dbReference type="ARBA" id="ARBA00022741"/>
    </source>
</evidence>
<dbReference type="OrthoDB" id="9773505at2"/>
<comment type="catalytic activity">
    <reaction evidence="8">
        <text>L-histidyl-[protein] + UTP = N(tele)-(5'-uridylyl)-L-histidyl-[protein] + diphosphate</text>
        <dbReference type="Rhea" id="RHEA:83891"/>
        <dbReference type="Rhea" id="RHEA-COMP:9745"/>
        <dbReference type="Rhea" id="RHEA-COMP:20239"/>
        <dbReference type="ChEBI" id="CHEBI:29979"/>
        <dbReference type="ChEBI" id="CHEBI:33019"/>
        <dbReference type="ChEBI" id="CHEBI:46398"/>
        <dbReference type="ChEBI" id="CHEBI:233474"/>
    </reaction>
</comment>
<keyword evidence="6 8" id="KW-0067">ATP-binding</keyword>
<keyword evidence="3 8" id="KW-0548">Nucleotidyltransferase</keyword>
<keyword evidence="10" id="KW-1185">Reference proteome</keyword>
<feature type="binding site" evidence="8">
    <location>
        <position position="257"/>
    </location>
    <ligand>
        <name>Mg(2+)</name>
        <dbReference type="ChEBI" id="CHEBI:18420"/>
    </ligand>
</feature>
<sequence>MTLGNERVEAGWNFDNSYARLPQLFATSTNPTPVDAPQLVILNEKLATSLGLSIEALQSEEGVAVFAGNSIPEDAQPLAQAYAGHQFGNFTMLGDGRAVLLGEHITPQGERLDIQLKGAGRTPYSRGGDGRASLGPMLREYIISEAMHGLGIPTTRSLAVVTTGETVIRESHLPGAILTRIATSHLRVGTFEYVLQWGNAEDIRVLAEYTLQRHYPAIEEGQDRYLHLLQEVIKRQAMLIAKWQLVGFIHGVMNTDNMAIGGETIDYGPCAFMDTFDPAQVFSSIDRQGRYAYGNQPNIGSWNLTRFAEALVPLLHEDQSEAVELAQDALAEYATLYYGHWIAGMRAKLGIFNEEEQDEVLIKDLLSLMHKHHVDYTNTFLALTFNTVEDTVLSGTPAFTAWNTLWQERLERQQESKDAAQELMRNSNPAVIARNHRVEEALAAAVDHGDYCVMEQLLGVLSNPYAHTPEQAIYATLPANSTLPYRTFCGT</sequence>
<dbReference type="PANTHER" id="PTHR12153:SF15">
    <property type="entry name" value="PROTEIN ADENYLYLTRANSFERASE SELO, MITOCHONDRIAL"/>
    <property type="match status" value="1"/>
</dbReference>
<comment type="similarity">
    <text evidence="1 8">Belongs to the SELO family.</text>
</comment>
<evidence type="ECO:0000256" key="3">
    <source>
        <dbReference type="ARBA" id="ARBA00022695"/>
    </source>
</evidence>
<accession>A0A168Q5Y7</accession>
<dbReference type="HAMAP" id="MF_00692">
    <property type="entry name" value="SelO"/>
    <property type="match status" value="1"/>
</dbReference>
<feature type="binding site" evidence="8">
    <location>
        <position position="180"/>
    </location>
    <ligand>
        <name>ATP</name>
        <dbReference type="ChEBI" id="CHEBI:30616"/>
    </ligand>
</feature>
<feature type="binding site" evidence="8">
    <location>
        <position position="266"/>
    </location>
    <ligand>
        <name>ATP</name>
        <dbReference type="ChEBI" id="CHEBI:30616"/>
    </ligand>
</feature>
<dbReference type="GO" id="GO:0030145">
    <property type="term" value="F:manganese ion binding"/>
    <property type="evidence" value="ECO:0007669"/>
    <property type="project" value="UniProtKB-UniRule"/>
</dbReference>
<dbReference type="EC" id="2.7.7.108" evidence="8"/>
<dbReference type="GO" id="GO:0005524">
    <property type="term" value="F:ATP binding"/>
    <property type="evidence" value="ECO:0007669"/>
    <property type="project" value="UniProtKB-UniRule"/>
</dbReference>
<keyword evidence="7 8" id="KW-0460">Magnesium</keyword>